<organism evidence="2 3">
    <name type="scientific">Favolaschia claudopus</name>
    <dbReference type="NCBI Taxonomy" id="2862362"/>
    <lineage>
        <taxon>Eukaryota</taxon>
        <taxon>Fungi</taxon>
        <taxon>Dikarya</taxon>
        <taxon>Basidiomycota</taxon>
        <taxon>Agaricomycotina</taxon>
        <taxon>Agaricomycetes</taxon>
        <taxon>Agaricomycetidae</taxon>
        <taxon>Agaricales</taxon>
        <taxon>Marasmiineae</taxon>
        <taxon>Mycenaceae</taxon>
        <taxon>Favolaschia</taxon>
    </lineage>
</organism>
<dbReference type="Pfam" id="PF13374">
    <property type="entry name" value="TPR_10"/>
    <property type="match status" value="2"/>
</dbReference>
<proteinExistence type="predicted"/>
<feature type="domain" description="CHAT" evidence="1">
    <location>
        <begin position="788"/>
        <end position="1059"/>
    </location>
</feature>
<dbReference type="Proteomes" id="UP001362999">
    <property type="component" value="Unassembled WGS sequence"/>
</dbReference>
<dbReference type="InterPro" id="IPR024983">
    <property type="entry name" value="CHAT_dom"/>
</dbReference>
<protein>
    <submittedName>
        <fullName evidence="2">CHAT domain-containing protein</fullName>
    </submittedName>
</protein>
<evidence type="ECO:0000259" key="1">
    <source>
        <dbReference type="Pfam" id="PF12770"/>
    </source>
</evidence>
<dbReference type="InterPro" id="IPR011990">
    <property type="entry name" value="TPR-like_helical_dom_sf"/>
</dbReference>
<dbReference type="PANTHER" id="PTHR19959:SF119">
    <property type="entry name" value="FUNGAL LIPASE-LIKE DOMAIN-CONTAINING PROTEIN"/>
    <property type="match status" value="1"/>
</dbReference>
<name>A0AAW0AW93_9AGAR</name>
<accession>A0AAW0AW93</accession>
<evidence type="ECO:0000313" key="3">
    <source>
        <dbReference type="Proteomes" id="UP001362999"/>
    </source>
</evidence>
<dbReference type="SUPFAM" id="SSF81901">
    <property type="entry name" value="HCP-like"/>
    <property type="match status" value="2"/>
</dbReference>
<dbReference type="AlphaFoldDB" id="A0AAW0AW93"/>
<keyword evidence="3" id="KW-1185">Reference proteome</keyword>
<evidence type="ECO:0000313" key="2">
    <source>
        <dbReference type="EMBL" id="KAK7017441.1"/>
    </source>
</evidence>
<reference evidence="2 3" key="1">
    <citation type="journal article" date="2024" name="J Genomics">
        <title>Draft genome sequencing and assembly of Favolaschia claudopus CIRM-BRFM 2984 isolated from oak limbs.</title>
        <authorList>
            <person name="Navarro D."/>
            <person name="Drula E."/>
            <person name="Chaduli D."/>
            <person name="Cazenave R."/>
            <person name="Ahrendt S."/>
            <person name="Wang J."/>
            <person name="Lipzen A."/>
            <person name="Daum C."/>
            <person name="Barry K."/>
            <person name="Grigoriev I.V."/>
            <person name="Favel A."/>
            <person name="Rosso M.N."/>
            <person name="Martin F."/>
        </authorList>
    </citation>
    <scope>NUCLEOTIDE SEQUENCE [LARGE SCALE GENOMIC DNA]</scope>
    <source>
        <strain evidence="2 3">CIRM-BRFM 2984</strain>
    </source>
</reference>
<gene>
    <name evidence="2" type="ORF">R3P38DRAFT_3320732</name>
</gene>
<dbReference type="EMBL" id="JAWWNJ010000048">
    <property type="protein sequence ID" value="KAK7017441.1"/>
    <property type="molecule type" value="Genomic_DNA"/>
</dbReference>
<comment type="caution">
    <text evidence="2">The sequence shown here is derived from an EMBL/GenBank/DDBJ whole genome shotgun (WGS) entry which is preliminary data.</text>
</comment>
<sequence>MQLIQQTSPGHPDLPGYHMKLMEALEEKYSNPSDTANLEPDLEEALDYMLMPDNDSNEVLHLQSLADAQANQYQKRGDLKYLEAALQNARAAVDLLPEEHPNKAQHLQDLAVLYTDRYRRLGDLEDLEAALQNDQMAVDLTSKDHFDRSQRLHNLAVSHSDRYRRLGDLEDLEAALRYIQEAVDLAPTDHPERAQYLQRLAISYSDRYQRLGDLKDLETALQYSKEIVDLMPQDHPDRAQQLHNCAVSYADWYERLGDLKDLEIALQTEQETINLIPEGHPMRAQHLQNLAVSYTNHYRRLGDIGNLEAALKYKQAAMDLTPSDHPDKAQHLQSLAGSYTDRYQRLGELKDLETALQYNQAAVDLIPKDHPDRNQHLQNLTPEDHPDRAQCLQRLAVSYGDRYQRLNDLKDLEAALQMAQAALDLTSSDHPSRAQHLQGLALSHAVRYQRLGDLEDLEAALQKIQAAVDLTPDDHPNKVQRLQNLGVSYIYRYEKLGDLKDLEAALQKIQKVVDLTPTDHPQRAEYLQNLALSYTHRYERFKEPDDLKIIYTHFKTSFDLMTSSPERSWENALSWATFAAKYQPEHCITAFILWIGHSIPVRCEALERLNISQTTSSVTRKCINLSELTYAVEIIEQGLGTIYQQMLQLKTAAQSFRQLSGELYTSGSDPSMNLVNRRNDLIKDIRKQPGFEFFLLPKPYGTLCQASKRGPVVILNSHNDGCDGIIIPNPTSQPVHVLFPNVTLDLLGSHRTTLTQLYGHRVRGKSGSTRLYGQPEGRLPITEQCATLLTWLWTCIVSPVYEVLKLHAISNGRLWWLPTGGFTGLPLHACPPVNHSDQFVHSYTATLGSLLEAYVKKQSSISNQLAVVGVTQTNSAGANYLNGVEQEVENILSVAKQINIKCLQGNKATVDGVKMQLQTCSWLHLACHGKQDLIEPTKSHLLLYGGELELGTILRMPLSHAEVVFLAACETAMGDSKLVNESFHLGGGFIAAGFLGAIGTLWSVDDRDAPVVAKHFYSHLFGRGHQPQASDAAEALHFAIKELKKTVPSERWVPFIHIGV</sequence>
<dbReference type="Gene3D" id="1.25.40.10">
    <property type="entry name" value="Tetratricopeptide repeat domain"/>
    <property type="match status" value="3"/>
</dbReference>
<dbReference type="PANTHER" id="PTHR19959">
    <property type="entry name" value="KINESIN LIGHT CHAIN"/>
    <property type="match status" value="1"/>
</dbReference>
<dbReference type="Pfam" id="PF12770">
    <property type="entry name" value="CHAT"/>
    <property type="match status" value="1"/>
</dbReference>